<dbReference type="InterPro" id="IPR017853">
    <property type="entry name" value="GH"/>
</dbReference>
<name>A0A255Z5R0_9PROT</name>
<dbReference type="OrthoDB" id="9800974at2"/>
<feature type="chain" id="PRO_5011970990" description="Beta-galactosidase" evidence="3">
    <location>
        <begin position="27"/>
        <end position="552"/>
    </location>
</feature>
<dbReference type="Gene3D" id="3.20.20.80">
    <property type="entry name" value="Glycosidases"/>
    <property type="match status" value="1"/>
</dbReference>
<evidence type="ECO:0000259" key="4">
    <source>
        <dbReference type="Pfam" id="PF02449"/>
    </source>
</evidence>
<dbReference type="Proteomes" id="UP000216998">
    <property type="component" value="Unassembled WGS sequence"/>
</dbReference>
<accession>A0A255Z5R0</accession>
<reference evidence="6 7" key="1">
    <citation type="submission" date="2017-07" db="EMBL/GenBank/DDBJ databases">
        <title>Niveispirillum cyanobacteriorum sp. nov., isolated from cyanobacterial aggregates in a eutrophic lake.</title>
        <authorList>
            <person name="Cai H."/>
        </authorList>
    </citation>
    <scope>NUCLEOTIDE SEQUENCE [LARGE SCALE GENOMIC DNA]</scope>
    <source>
        <strain evidence="7">TH1-14</strain>
    </source>
</reference>
<keyword evidence="7" id="KW-1185">Reference proteome</keyword>
<dbReference type="FunFam" id="3.20.20.80:FF:000135">
    <property type="entry name" value="Beta-galactosidase, putative, bgl35A"/>
    <property type="match status" value="1"/>
</dbReference>
<dbReference type="GO" id="GO:0009341">
    <property type="term" value="C:beta-galactosidase complex"/>
    <property type="evidence" value="ECO:0007669"/>
    <property type="project" value="InterPro"/>
</dbReference>
<dbReference type="Pfam" id="PF02449">
    <property type="entry name" value="Glyco_hydro_42"/>
    <property type="match status" value="1"/>
</dbReference>
<evidence type="ECO:0000256" key="2">
    <source>
        <dbReference type="ARBA" id="ARBA00023295"/>
    </source>
</evidence>
<organism evidence="6 7">
    <name type="scientific">Niveispirillum lacus</name>
    <dbReference type="NCBI Taxonomy" id="1981099"/>
    <lineage>
        <taxon>Bacteria</taxon>
        <taxon>Pseudomonadati</taxon>
        <taxon>Pseudomonadota</taxon>
        <taxon>Alphaproteobacteria</taxon>
        <taxon>Rhodospirillales</taxon>
        <taxon>Azospirillaceae</taxon>
        <taxon>Niveispirillum</taxon>
    </lineage>
</organism>
<dbReference type="InterPro" id="IPR013529">
    <property type="entry name" value="Glyco_hydro_42_N"/>
</dbReference>
<dbReference type="RefSeq" id="WP_094454499.1">
    <property type="nucleotide sequence ID" value="NZ_NOXU01000023.1"/>
</dbReference>
<evidence type="ECO:0000313" key="6">
    <source>
        <dbReference type="EMBL" id="OYQ36225.1"/>
    </source>
</evidence>
<evidence type="ECO:0000256" key="3">
    <source>
        <dbReference type="SAM" id="SignalP"/>
    </source>
</evidence>
<dbReference type="GO" id="GO:0005975">
    <property type="term" value="P:carbohydrate metabolic process"/>
    <property type="evidence" value="ECO:0007669"/>
    <property type="project" value="InterPro"/>
</dbReference>
<evidence type="ECO:0000259" key="5">
    <source>
        <dbReference type="Pfam" id="PF18120"/>
    </source>
</evidence>
<dbReference type="EMBL" id="NOXU01000023">
    <property type="protein sequence ID" value="OYQ36225.1"/>
    <property type="molecule type" value="Genomic_DNA"/>
</dbReference>
<keyword evidence="2" id="KW-0326">Glycosidase</keyword>
<dbReference type="Pfam" id="PF18120">
    <property type="entry name" value="DUF5597"/>
    <property type="match status" value="1"/>
</dbReference>
<comment type="caution">
    <text evidence="6">The sequence shown here is derived from an EMBL/GenBank/DDBJ whole genome shotgun (WGS) entry which is preliminary data.</text>
</comment>
<evidence type="ECO:0000256" key="1">
    <source>
        <dbReference type="ARBA" id="ARBA00022801"/>
    </source>
</evidence>
<keyword evidence="3" id="KW-0732">Signal</keyword>
<protein>
    <recommendedName>
        <fullName evidence="8">Beta-galactosidase</fullName>
    </recommendedName>
</protein>
<sequence>MAVRFKTLLAPLLAVTSLHLTAPVSAAAKSLPHLVPQGTTQQLIVDDQPFLIIGGELGNSTASSLDYLRPHWKLFNELNMNTVLAPVSWEMVEPVEGRFDFAILDGLIRDARAANQRLVLLWFGAWKNSMSSYVPSWVKRDQQRFPRVALPSGRGVEILSPFSPANRDADAKAFAAMMAHLKKLDGDQHTVIMVQVENEIGMLPLARDHSPLANAAYAGPVPDRLMQHLAAHRDRLEPELRRLWEVNGARMSGTWAEVFGTSTWGQEVFTAWHFAQYAEAVTAAGKAQYTLPMFVNAALNRPGREPGEYPSGGPVPHLLDVWKVGAPSIDMLSPDLYFPNFRELTSRFVRPDNVLFIPEANNAGRPETAGDAFHSFGALQAIGFSPFAIESITGAQKEQLAGLYGLLRQISPLILSARGTGRMAGFRPNILFDNTVLEAPETVVLGDYKFTVSYVDPWTPKAEQNTRSHGGIIIQTGREEFYIAGSGITVTFDTATPGPAVAGIDSAWEGRFEKGRWVPGRLMNGDQTHQGRHVRLPPNAYGVQKVTLYRYD</sequence>
<dbReference type="SUPFAM" id="SSF51445">
    <property type="entry name" value="(Trans)glycosidases"/>
    <property type="match status" value="1"/>
</dbReference>
<dbReference type="Gene3D" id="2.60.220.20">
    <property type="entry name" value="putative beta-Galactosidase from caulobacter crescentus"/>
    <property type="match status" value="1"/>
</dbReference>
<evidence type="ECO:0000313" key="7">
    <source>
        <dbReference type="Proteomes" id="UP000216998"/>
    </source>
</evidence>
<dbReference type="GO" id="GO:0004565">
    <property type="term" value="F:beta-galactosidase activity"/>
    <property type="evidence" value="ECO:0007669"/>
    <property type="project" value="InterPro"/>
</dbReference>
<keyword evidence="1" id="KW-0378">Hydrolase</keyword>
<feature type="domain" description="DUF5597" evidence="5">
    <location>
        <begin position="401"/>
        <end position="535"/>
    </location>
</feature>
<evidence type="ECO:0008006" key="8">
    <source>
        <dbReference type="Google" id="ProtNLM"/>
    </source>
</evidence>
<feature type="domain" description="Glycoside hydrolase family 42 N-terminal" evidence="4">
    <location>
        <begin position="72"/>
        <end position="258"/>
    </location>
</feature>
<feature type="signal peptide" evidence="3">
    <location>
        <begin position="1"/>
        <end position="26"/>
    </location>
</feature>
<gene>
    <name evidence="6" type="ORF">CHU95_05400</name>
</gene>
<proteinExistence type="predicted"/>
<dbReference type="InterPro" id="IPR040719">
    <property type="entry name" value="DUF5597"/>
</dbReference>
<dbReference type="AlphaFoldDB" id="A0A255Z5R0"/>